<gene>
    <name evidence="1" type="ORF">DERYTH_LOCUS14824</name>
</gene>
<name>A0A9N9I9F7_9GLOM</name>
<evidence type="ECO:0000313" key="1">
    <source>
        <dbReference type="EMBL" id="CAG8727406.1"/>
    </source>
</evidence>
<dbReference type="Pfam" id="PF12694">
    <property type="entry name" value="cpYpsA"/>
    <property type="match status" value="1"/>
</dbReference>
<dbReference type="Gene3D" id="3.40.50.450">
    <property type="match status" value="1"/>
</dbReference>
<reference evidence="1" key="1">
    <citation type="submission" date="2021-06" db="EMBL/GenBank/DDBJ databases">
        <authorList>
            <person name="Kallberg Y."/>
            <person name="Tangrot J."/>
            <person name="Rosling A."/>
        </authorList>
    </citation>
    <scope>NUCLEOTIDE SEQUENCE</scope>
    <source>
        <strain evidence="1">MA453B</strain>
    </source>
</reference>
<dbReference type="Proteomes" id="UP000789405">
    <property type="component" value="Unassembled WGS sequence"/>
</dbReference>
<evidence type="ECO:0000313" key="2">
    <source>
        <dbReference type="Proteomes" id="UP000789405"/>
    </source>
</evidence>
<dbReference type="AlphaFoldDB" id="A0A9N9I9F7"/>
<organism evidence="1 2">
    <name type="scientific">Dentiscutata erythropus</name>
    <dbReference type="NCBI Taxonomy" id="1348616"/>
    <lineage>
        <taxon>Eukaryota</taxon>
        <taxon>Fungi</taxon>
        <taxon>Fungi incertae sedis</taxon>
        <taxon>Mucoromycota</taxon>
        <taxon>Glomeromycotina</taxon>
        <taxon>Glomeromycetes</taxon>
        <taxon>Diversisporales</taxon>
        <taxon>Gigasporaceae</taxon>
        <taxon>Dentiscutata</taxon>
    </lineage>
</organism>
<dbReference type="EMBL" id="CAJVPY010011484">
    <property type="protein sequence ID" value="CAG8727406.1"/>
    <property type="molecule type" value="Genomic_DNA"/>
</dbReference>
<dbReference type="InterPro" id="IPR024755">
    <property type="entry name" value="cpYpsA"/>
</dbReference>
<comment type="caution">
    <text evidence="1">The sequence shown here is derived from an EMBL/GenBank/DDBJ whole genome shotgun (WGS) entry which is preliminary data.</text>
</comment>
<accession>A0A9N9I9F7</accession>
<keyword evidence="2" id="KW-1185">Reference proteome</keyword>
<protein>
    <submittedName>
        <fullName evidence="1">6683_t:CDS:1</fullName>
    </submittedName>
</protein>
<sequence>MSNTIIISGDQTGTERASLDAALDNKKQTIKIDGYYINNRYAEDGILPSKYILRNLDTDSDLTRNKENLKLANKVLILTVSTVDFDTETIPNFEEKESKIIKLKETLNDNINHINIDSLIEWINNEKIFITGPKENNNNHKRLFVLIWLHEKAPDDNHLRAHFIFGELNNQLLTLIMFGICKRCKQDNSHVSWCKPCDPVNSASSGNDLVDDFLQRALDSADHEEGEKRGEELKVALKMFDKSENIPGREEYNKIRNEYINADKMISDPSNSQKDSDAIYTSRLLTNDLNLKNLPEPKNSDELTASPNLEYFFISDDVFPRLQSLQSILRERSFLALRHHFWDIY</sequence>
<proteinExistence type="predicted"/>